<organism evidence="1 2">
    <name type="scientific">Erwinia aphidicola</name>
    <dbReference type="NCBI Taxonomy" id="68334"/>
    <lineage>
        <taxon>Bacteria</taxon>
        <taxon>Pseudomonadati</taxon>
        <taxon>Pseudomonadota</taxon>
        <taxon>Gammaproteobacteria</taxon>
        <taxon>Enterobacterales</taxon>
        <taxon>Erwiniaceae</taxon>
        <taxon>Erwinia</taxon>
    </lineage>
</organism>
<reference evidence="1 2" key="1">
    <citation type="submission" date="2024-02" db="EMBL/GenBank/DDBJ databases">
        <title>First report Erwinia aphidicola in onion in Chile.</title>
        <authorList>
            <person name="Valenzuela M."/>
            <person name="Pena M."/>
            <person name="Dutta B."/>
        </authorList>
    </citation>
    <scope>NUCLEOTIDE SEQUENCE [LARGE SCALE GENOMIC DNA]</scope>
    <source>
        <strain evidence="1 2">QCJ3A</strain>
    </source>
</reference>
<sequence length="144" mass="16404">MVKIKNIIIITLFLVSTPAISRVVSSIDIQAVGEHYSGRNDKYEEKVCKAFRPSKKQLIRYLNLATDSDDNGPLLHDYYSPCIAYGLVKFKDGTSARWTLEANGGAYVTFSDKKQHLFFYRDNHWFNPLPCEHGNGIDEPKDIC</sequence>
<dbReference type="RefSeq" id="WP_336203650.1">
    <property type="nucleotide sequence ID" value="NZ_JBANEI010000017.1"/>
</dbReference>
<evidence type="ECO:0000313" key="1">
    <source>
        <dbReference type="EMBL" id="MEI2683893.1"/>
    </source>
</evidence>
<dbReference type="EMBL" id="JBANEI010000017">
    <property type="protein sequence ID" value="MEI2683893.1"/>
    <property type="molecule type" value="Genomic_DNA"/>
</dbReference>
<protein>
    <submittedName>
        <fullName evidence="1">Uncharacterized protein</fullName>
    </submittedName>
</protein>
<proteinExistence type="predicted"/>
<accession>A0ABU8DK47</accession>
<gene>
    <name evidence="1" type="ORF">V8N49_19790</name>
</gene>
<comment type="caution">
    <text evidence="1">The sequence shown here is derived from an EMBL/GenBank/DDBJ whole genome shotgun (WGS) entry which is preliminary data.</text>
</comment>
<dbReference type="Proteomes" id="UP001306592">
    <property type="component" value="Unassembled WGS sequence"/>
</dbReference>
<keyword evidence="2" id="KW-1185">Reference proteome</keyword>
<evidence type="ECO:0000313" key="2">
    <source>
        <dbReference type="Proteomes" id="UP001306592"/>
    </source>
</evidence>
<name>A0ABU8DK47_ERWAP</name>